<name>A0A9N9BCU7_9GLOM</name>
<feature type="compositionally biased region" description="Low complexity" evidence="5">
    <location>
        <begin position="1"/>
        <end position="21"/>
    </location>
</feature>
<sequence length="427" mass="47325">MDSSNPAPIRPTTPITPTTPTSYVKRSSSISNGPPPPLDPAILHILSGLLRDLQFLNQQRHLSDLALQEIIDRLPKPASYNVIQSPALLSPTHSPVSVPQVGSPAPSVHSEKSKVDSELGHSEVKNTSIIQPQEQSGIQYLQSQNGTDSQLPSSSIHEQQEHKPEIPYGGTVDQPTTVPETVSRSSTPRHSMSRGPLPPPPNSINNAPLQHPTVPPNFISKQQEAEFYANKSRVPKIHDMLPVYSPQVVEAQWDFNGTDDGDLSFKKGDHIEVTEYVNDDWWRGRVKGKDIIGIFPKVYTKSILQSPQSPRSPDGHQRRTSTNSLTSVSSRLTQQSMNLQQNLQPNLQQNPQQNPLPTNRAQVPVQLQPQQPLNRQVAPQSNLTTPYSYQNYPIPYTSQPNTAYYLQNNQYYNQPTFSGGFSGGSKK</sequence>
<dbReference type="PANTHER" id="PTHR47174:SF3">
    <property type="entry name" value="BRIDGING INTEGRATOR 3"/>
    <property type="match status" value="1"/>
</dbReference>
<organism evidence="7 8">
    <name type="scientific">Racocetra fulgida</name>
    <dbReference type="NCBI Taxonomy" id="60492"/>
    <lineage>
        <taxon>Eukaryota</taxon>
        <taxon>Fungi</taxon>
        <taxon>Fungi incertae sedis</taxon>
        <taxon>Mucoromycota</taxon>
        <taxon>Glomeromycotina</taxon>
        <taxon>Glomeromycetes</taxon>
        <taxon>Diversisporales</taxon>
        <taxon>Gigasporaceae</taxon>
        <taxon>Racocetra</taxon>
    </lineage>
</organism>
<dbReference type="AlphaFoldDB" id="A0A9N9BCU7"/>
<dbReference type="SUPFAM" id="SSF50044">
    <property type="entry name" value="SH3-domain"/>
    <property type="match status" value="1"/>
</dbReference>
<dbReference type="InterPro" id="IPR036028">
    <property type="entry name" value="SH3-like_dom_sf"/>
</dbReference>
<evidence type="ECO:0000313" key="7">
    <source>
        <dbReference type="EMBL" id="CAG8559205.1"/>
    </source>
</evidence>
<keyword evidence="8" id="KW-1185">Reference proteome</keyword>
<evidence type="ECO:0000256" key="2">
    <source>
        <dbReference type="ARBA" id="ARBA00022443"/>
    </source>
</evidence>
<dbReference type="Gene3D" id="2.30.30.40">
    <property type="entry name" value="SH3 Domains"/>
    <property type="match status" value="1"/>
</dbReference>
<dbReference type="GO" id="GO:0005737">
    <property type="term" value="C:cytoplasm"/>
    <property type="evidence" value="ECO:0007669"/>
    <property type="project" value="UniProtKB-SubCell"/>
</dbReference>
<evidence type="ECO:0000256" key="1">
    <source>
        <dbReference type="ARBA" id="ARBA00004496"/>
    </source>
</evidence>
<evidence type="ECO:0000256" key="5">
    <source>
        <dbReference type="SAM" id="MobiDB-lite"/>
    </source>
</evidence>
<dbReference type="Pfam" id="PF00018">
    <property type="entry name" value="SH3_1"/>
    <property type="match status" value="1"/>
</dbReference>
<feature type="region of interest" description="Disordered" evidence="5">
    <location>
        <begin position="92"/>
        <end position="214"/>
    </location>
</feature>
<dbReference type="CDD" id="cd00174">
    <property type="entry name" value="SH3"/>
    <property type="match status" value="1"/>
</dbReference>
<feature type="compositionally biased region" description="Polar residues" evidence="5">
    <location>
        <begin position="320"/>
        <end position="329"/>
    </location>
</feature>
<feature type="compositionally biased region" description="Basic and acidic residues" evidence="5">
    <location>
        <begin position="109"/>
        <end position="124"/>
    </location>
</feature>
<dbReference type="InterPro" id="IPR001452">
    <property type="entry name" value="SH3_domain"/>
</dbReference>
<protein>
    <submittedName>
        <fullName evidence="7">2316_t:CDS:1</fullName>
    </submittedName>
</protein>
<dbReference type="GO" id="GO:0015629">
    <property type="term" value="C:actin cytoskeleton"/>
    <property type="evidence" value="ECO:0007669"/>
    <property type="project" value="TreeGrafter"/>
</dbReference>
<dbReference type="PRINTS" id="PR00452">
    <property type="entry name" value="SH3DOMAIN"/>
</dbReference>
<feature type="compositionally biased region" description="Polar residues" evidence="5">
    <location>
        <begin position="125"/>
        <end position="157"/>
    </location>
</feature>
<dbReference type="SMART" id="SM00326">
    <property type="entry name" value="SH3"/>
    <property type="match status" value="1"/>
</dbReference>
<dbReference type="PROSITE" id="PS50002">
    <property type="entry name" value="SH3"/>
    <property type="match status" value="1"/>
</dbReference>
<feature type="compositionally biased region" description="Polar residues" evidence="5">
    <location>
        <begin position="22"/>
        <end position="32"/>
    </location>
</feature>
<feature type="region of interest" description="Disordered" evidence="5">
    <location>
        <begin position="303"/>
        <end position="329"/>
    </location>
</feature>
<comment type="caution">
    <text evidence="7">The sequence shown here is derived from an EMBL/GenBank/DDBJ whole genome shotgun (WGS) entry which is preliminary data.</text>
</comment>
<feature type="region of interest" description="Disordered" evidence="5">
    <location>
        <begin position="1"/>
        <end position="36"/>
    </location>
</feature>
<dbReference type="InterPro" id="IPR046982">
    <property type="entry name" value="BIN3/RVS161-like"/>
</dbReference>
<dbReference type="PANTHER" id="PTHR47174">
    <property type="entry name" value="BRIDGING INTEGRATOR 3"/>
    <property type="match status" value="1"/>
</dbReference>
<evidence type="ECO:0000259" key="6">
    <source>
        <dbReference type="PROSITE" id="PS50002"/>
    </source>
</evidence>
<evidence type="ECO:0000313" key="8">
    <source>
        <dbReference type="Proteomes" id="UP000789396"/>
    </source>
</evidence>
<keyword evidence="3" id="KW-0963">Cytoplasm</keyword>
<dbReference type="GO" id="GO:0006897">
    <property type="term" value="P:endocytosis"/>
    <property type="evidence" value="ECO:0007669"/>
    <property type="project" value="InterPro"/>
</dbReference>
<accession>A0A9N9BCU7</accession>
<comment type="subcellular location">
    <subcellularLocation>
        <location evidence="1">Cytoplasm</location>
    </subcellularLocation>
</comment>
<feature type="domain" description="SH3" evidence="6">
    <location>
        <begin position="244"/>
        <end position="305"/>
    </location>
</feature>
<proteinExistence type="predicted"/>
<keyword evidence="2 4" id="KW-0728">SH3 domain</keyword>
<dbReference type="OrthoDB" id="10255964at2759"/>
<gene>
    <name evidence="7" type="ORF">RFULGI_LOCUS4986</name>
</gene>
<evidence type="ECO:0000256" key="3">
    <source>
        <dbReference type="ARBA" id="ARBA00022490"/>
    </source>
</evidence>
<reference evidence="7" key="1">
    <citation type="submission" date="2021-06" db="EMBL/GenBank/DDBJ databases">
        <authorList>
            <person name="Kallberg Y."/>
            <person name="Tangrot J."/>
            <person name="Rosling A."/>
        </authorList>
    </citation>
    <scope>NUCLEOTIDE SEQUENCE</scope>
    <source>
        <strain evidence="7">IN212</strain>
    </source>
</reference>
<dbReference type="Proteomes" id="UP000789396">
    <property type="component" value="Unassembled WGS sequence"/>
</dbReference>
<dbReference type="EMBL" id="CAJVPZ010005276">
    <property type="protein sequence ID" value="CAG8559205.1"/>
    <property type="molecule type" value="Genomic_DNA"/>
</dbReference>
<dbReference type="GO" id="GO:0051666">
    <property type="term" value="P:actin cortical patch localization"/>
    <property type="evidence" value="ECO:0007669"/>
    <property type="project" value="InterPro"/>
</dbReference>
<feature type="compositionally biased region" description="Polar residues" evidence="5">
    <location>
        <begin position="173"/>
        <end position="190"/>
    </location>
</feature>
<evidence type="ECO:0000256" key="4">
    <source>
        <dbReference type="PROSITE-ProRule" id="PRU00192"/>
    </source>
</evidence>